<dbReference type="EMBL" id="FNON01000002">
    <property type="protein sequence ID" value="SDX13249.1"/>
    <property type="molecule type" value="Genomic_DNA"/>
</dbReference>
<sequence length="102" mass="10385">MLAAVAVLLVLVIGMTVCWIGVASICRRRAETAADLSALAAAGGPSCERARRVTEAMGIGLSGCRFVSGDALVEVRLELAGVLGPWGSVAARARAGPVDRPP</sequence>
<dbReference type="InterPro" id="IPR021202">
    <property type="entry name" value="Rv3654c-like"/>
</dbReference>
<feature type="domain" description="Putative Flp pilus-assembly TadG-like N-terminal" evidence="1">
    <location>
        <begin position="1"/>
        <end position="42"/>
    </location>
</feature>
<evidence type="ECO:0000313" key="2">
    <source>
        <dbReference type="EMBL" id="SDX13249.1"/>
    </source>
</evidence>
<keyword evidence="2" id="KW-0347">Helicase</keyword>
<dbReference type="InterPro" id="IPR028087">
    <property type="entry name" value="Tad_N"/>
</dbReference>
<keyword evidence="2" id="KW-0067">ATP-binding</keyword>
<keyword evidence="2" id="KW-0378">Hydrolase</keyword>
<dbReference type="GO" id="GO:0004386">
    <property type="term" value="F:helicase activity"/>
    <property type="evidence" value="ECO:0007669"/>
    <property type="project" value="UniProtKB-KW"/>
</dbReference>
<reference evidence="2 3" key="1">
    <citation type="submission" date="2016-10" db="EMBL/GenBank/DDBJ databases">
        <authorList>
            <person name="de Groot N.N."/>
        </authorList>
    </citation>
    <scope>NUCLEOTIDE SEQUENCE [LARGE SCALE GENOMIC DNA]</scope>
    <source>
        <strain evidence="2 3">CPCC 202699</strain>
    </source>
</reference>
<keyword evidence="3" id="KW-1185">Reference proteome</keyword>
<gene>
    <name evidence="2" type="ORF">SAMN05421504_102404</name>
</gene>
<accession>A0A1H2Z900</accession>
<dbReference type="NCBIfam" id="TIGR03816">
    <property type="entry name" value="tadE_like_DECH"/>
    <property type="match status" value="1"/>
</dbReference>
<evidence type="ECO:0000313" key="3">
    <source>
        <dbReference type="Proteomes" id="UP000199515"/>
    </source>
</evidence>
<dbReference type="AlphaFoldDB" id="A0A1H2Z900"/>
<organism evidence="2 3">
    <name type="scientific">Amycolatopsis xylanica</name>
    <dbReference type="NCBI Taxonomy" id="589385"/>
    <lineage>
        <taxon>Bacteria</taxon>
        <taxon>Bacillati</taxon>
        <taxon>Actinomycetota</taxon>
        <taxon>Actinomycetes</taxon>
        <taxon>Pseudonocardiales</taxon>
        <taxon>Pseudonocardiaceae</taxon>
        <taxon>Amycolatopsis</taxon>
    </lineage>
</organism>
<protein>
    <submittedName>
        <fullName evidence="2">Helicase/secretion neighborhood TadE-like protein</fullName>
    </submittedName>
</protein>
<evidence type="ECO:0000259" key="1">
    <source>
        <dbReference type="Pfam" id="PF13400"/>
    </source>
</evidence>
<dbReference type="STRING" id="589385.SAMN05421504_102404"/>
<dbReference type="Proteomes" id="UP000199515">
    <property type="component" value="Unassembled WGS sequence"/>
</dbReference>
<dbReference type="Pfam" id="PF13400">
    <property type="entry name" value="Tad"/>
    <property type="match status" value="1"/>
</dbReference>
<name>A0A1H2Z900_9PSEU</name>
<keyword evidence="2" id="KW-0547">Nucleotide-binding</keyword>
<proteinExistence type="predicted"/>